<reference evidence="1 2" key="1">
    <citation type="submission" date="2018-03" db="EMBL/GenBank/DDBJ databases">
        <title>The Complete Genome of Celeribacter baekdonensis strain LH4, a Thiosulfate-Oxidizing Alphaproteobacterium Isolated from Gulf of Mexico Continental Slope Sediments.</title>
        <authorList>
            <person name="Flood B.E."/>
            <person name="Bailey J.V."/>
            <person name="Leprich D."/>
        </authorList>
    </citation>
    <scope>NUCLEOTIDE SEQUENCE [LARGE SCALE GENOMIC DNA]</scope>
    <source>
        <strain evidence="1 2">LH4</strain>
    </source>
</reference>
<proteinExistence type="predicted"/>
<dbReference type="KEGG" id="cbak:DA792_05935"/>
<dbReference type="EMBL" id="CP028475">
    <property type="protein sequence ID" value="AVW90687.1"/>
    <property type="molecule type" value="Genomic_DNA"/>
</dbReference>
<dbReference type="AlphaFoldDB" id="A0A2R4M0P2"/>
<evidence type="ECO:0000313" key="2">
    <source>
        <dbReference type="Proteomes" id="UP000241447"/>
    </source>
</evidence>
<protein>
    <submittedName>
        <fullName evidence="1">Major capsid protein E</fullName>
    </submittedName>
</protein>
<evidence type="ECO:0000313" key="1">
    <source>
        <dbReference type="EMBL" id="AVW90687.1"/>
    </source>
</evidence>
<dbReference type="InterPro" id="IPR005564">
    <property type="entry name" value="Major_capsid_GpE"/>
</dbReference>
<sequence length="358" mass="39514">MPRCRRSASSSADQTLKGGIPMTTMDIFEGDAFTIIELTRALENIPFKPAILSGASLFSPRGVRSRTVVIESRDGTLSLIPFSERGSAAEQQVPERRDMRAFVCRQFKKQDVLWASEIQGIRDFGSESATQQVQSEVARKLGRLRQDAEATFEYHLLNGIQGIVKDPKDSATVINYFTEFAITPATEIDFDLDNATPGSGALRKRCQALIEDVEDSMGGLAAGAVQVRAECGSAFFADLIAHKEVRETYLNTAAAADLRGRVADEVSFGGITFRRYRGGAGFGVPTDKAFFYPEGVEGLFEIYHAPADTFETVNTLGLPLYARTIPDRDRDEWVRLEIESNPLPICTRPQVLRSARRT</sequence>
<dbReference type="Pfam" id="PF03864">
    <property type="entry name" value="Phage_cap_E"/>
    <property type="match status" value="1"/>
</dbReference>
<gene>
    <name evidence="1" type="ORF">DA792_05935</name>
</gene>
<organism evidence="1 2">
    <name type="scientific">Celeribacter baekdonensis</name>
    <dbReference type="NCBI Taxonomy" id="875171"/>
    <lineage>
        <taxon>Bacteria</taxon>
        <taxon>Pseudomonadati</taxon>
        <taxon>Pseudomonadota</taxon>
        <taxon>Alphaproteobacteria</taxon>
        <taxon>Rhodobacterales</taxon>
        <taxon>Roseobacteraceae</taxon>
        <taxon>Celeribacter</taxon>
    </lineage>
</organism>
<name>A0A2R4M0P2_9RHOB</name>
<dbReference type="Proteomes" id="UP000241447">
    <property type="component" value="Chromosome"/>
</dbReference>
<accession>A0A2R4M0P2</accession>